<feature type="region of interest" description="Disordered" evidence="2">
    <location>
        <begin position="1"/>
        <end position="24"/>
    </location>
</feature>
<dbReference type="GO" id="GO:0016787">
    <property type="term" value="F:hydrolase activity"/>
    <property type="evidence" value="ECO:0007669"/>
    <property type="project" value="UniProtKB-KW"/>
</dbReference>
<dbReference type="Proteomes" id="UP000271337">
    <property type="component" value="Unassembled WGS sequence"/>
</dbReference>
<comment type="caution">
    <text evidence="4">The sequence shown here is derived from an EMBL/GenBank/DDBJ whole genome shotgun (WGS) entry which is preliminary data.</text>
</comment>
<dbReference type="InterPro" id="IPR008928">
    <property type="entry name" value="6-hairpin_glycosidase_sf"/>
</dbReference>
<dbReference type="PANTHER" id="PTHR41814">
    <property type="entry name" value="EXPRESSED PROTEIN"/>
    <property type="match status" value="1"/>
</dbReference>
<dbReference type="EMBL" id="QWIL01002026">
    <property type="protein sequence ID" value="RMX97516.1"/>
    <property type="molecule type" value="Genomic_DNA"/>
</dbReference>
<evidence type="ECO:0000313" key="4">
    <source>
        <dbReference type="EMBL" id="RMX97516.1"/>
    </source>
</evidence>
<dbReference type="Pfam" id="PF07470">
    <property type="entry name" value="Glyco_hydro_88"/>
    <property type="match status" value="1"/>
</dbReference>
<keyword evidence="3" id="KW-1133">Transmembrane helix</keyword>
<protein>
    <submittedName>
        <fullName evidence="4">Uncharacterized protein</fullName>
    </submittedName>
</protein>
<proteinExistence type="predicted"/>
<keyword evidence="1" id="KW-0378">Hydrolase</keyword>
<dbReference type="InterPro" id="IPR010905">
    <property type="entry name" value="Glyco_hydro_88"/>
</dbReference>
<evidence type="ECO:0000256" key="1">
    <source>
        <dbReference type="ARBA" id="ARBA00022801"/>
    </source>
</evidence>
<dbReference type="AlphaFoldDB" id="A0A3M6Y3Y4"/>
<name>A0A3M6Y3Y4_HORWE</name>
<dbReference type="Gene3D" id="1.50.10.10">
    <property type="match status" value="1"/>
</dbReference>
<dbReference type="SUPFAM" id="SSF48208">
    <property type="entry name" value="Six-hairpin glycosidases"/>
    <property type="match status" value="1"/>
</dbReference>
<dbReference type="PANTHER" id="PTHR41814:SF1">
    <property type="entry name" value="CELLULASE"/>
    <property type="match status" value="1"/>
</dbReference>
<sequence>MATEVRQRKGTKETSKSDDNDDVATFPAFDDNVANPQQWTWSNLSSWPLSVRWAPAFVVLLVAFIAVYWNHYITQPPLDMSTQESCVATFNFTFPMHAARHQAEQLSTHSWEIGTAWQAIEELVNPEKTVFSTDPFPENVLPKQGLIVDQALSWVYQKIRTDGETLFDDTFSVSDPASLGVPALMLSQRFPRFKGAADRQLDYLLNTAPRYINGAISHRRDVKELWSDALSMFPPFLAYYGATENKTEMLQLAFRQIQLYRDVLQFSHGPKIGLWMHSKGPSELADEGAWSTGNGWAAYGMGRVRATMAGWAPAKPVLGEEIGKLDQYIGEILDAAMRADTDESGLLRNYLDQESWFGETSGTSLLAATAYRMALQSPQRFGEQYIAWADRKREAVLATVDNDGFAKPAVNPLKHGSRDPVEKSPEGESFLIMMGAAWRGKCEIDGDLTELLLTCAQTVFAWVSALSRRMSNCCRDSKHHVVNLGSRQQLSFHRSCNARSGTYPLLYSSLSLRREKQTSPIL</sequence>
<keyword evidence="3" id="KW-0472">Membrane</keyword>
<evidence type="ECO:0000256" key="3">
    <source>
        <dbReference type="SAM" id="Phobius"/>
    </source>
</evidence>
<evidence type="ECO:0000256" key="2">
    <source>
        <dbReference type="SAM" id="MobiDB-lite"/>
    </source>
</evidence>
<evidence type="ECO:0000313" key="5">
    <source>
        <dbReference type="Proteomes" id="UP000271337"/>
    </source>
</evidence>
<organism evidence="4 5">
    <name type="scientific">Hortaea werneckii</name>
    <name type="common">Black yeast</name>
    <name type="synonym">Cladosporium werneckii</name>
    <dbReference type="NCBI Taxonomy" id="91943"/>
    <lineage>
        <taxon>Eukaryota</taxon>
        <taxon>Fungi</taxon>
        <taxon>Dikarya</taxon>
        <taxon>Ascomycota</taxon>
        <taxon>Pezizomycotina</taxon>
        <taxon>Dothideomycetes</taxon>
        <taxon>Dothideomycetidae</taxon>
        <taxon>Mycosphaerellales</taxon>
        <taxon>Teratosphaeriaceae</taxon>
        <taxon>Hortaea</taxon>
    </lineage>
</organism>
<feature type="transmembrane region" description="Helical" evidence="3">
    <location>
        <begin position="51"/>
        <end position="69"/>
    </location>
</feature>
<gene>
    <name evidence="4" type="ORF">D0867_12748</name>
</gene>
<dbReference type="GO" id="GO:0005975">
    <property type="term" value="P:carbohydrate metabolic process"/>
    <property type="evidence" value="ECO:0007669"/>
    <property type="project" value="InterPro"/>
</dbReference>
<accession>A0A3M6Y3Y4</accession>
<dbReference type="OrthoDB" id="4138492at2759"/>
<feature type="compositionally biased region" description="Basic and acidic residues" evidence="2">
    <location>
        <begin position="1"/>
        <end position="18"/>
    </location>
</feature>
<keyword evidence="3" id="KW-0812">Transmembrane</keyword>
<dbReference type="InterPro" id="IPR012341">
    <property type="entry name" value="6hp_glycosidase-like_sf"/>
</dbReference>
<reference evidence="4 5" key="1">
    <citation type="journal article" date="2018" name="BMC Genomics">
        <title>Genomic evidence for intraspecific hybridization in a clonal and extremely halotolerant yeast.</title>
        <authorList>
            <person name="Gostincar C."/>
            <person name="Stajich J.E."/>
            <person name="Zupancic J."/>
            <person name="Zalar P."/>
            <person name="Gunde-Cimerman N."/>
        </authorList>
    </citation>
    <scope>NUCLEOTIDE SEQUENCE [LARGE SCALE GENOMIC DNA]</scope>
    <source>
        <strain evidence="4 5">EXF-6669</strain>
    </source>
</reference>